<gene>
    <name evidence="1" type="primary">rplF_0</name>
    <name evidence="1" type="ORF">CM83_5584</name>
</gene>
<evidence type="ECO:0000313" key="1">
    <source>
        <dbReference type="EMBL" id="JAG42405.1"/>
    </source>
</evidence>
<name>A0A0A9ZI43_LYGHE</name>
<reference evidence="1" key="2">
    <citation type="submission" date="2014-07" db="EMBL/GenBank/DDBJ databases">
        <authorList>
            <person name="Hull J."/>
        </authorList>
    </citation>
    <scope>NUCLEOTIDE SEQUENCE</scope>
</reference>
<keyword evidence="1" id="KW-0689">Ribosomal protein</keyword>
<organism evidence="1">
    <name type="scientific">Lygus hesperus</name>
    <name type="common">Western plant bug</name>
    <dbReference type="NCBI Taxonomy" id="30085"/>
    <lineage>
        <taxon>Eukaryota</taxon>
        <taxon>Metazoa</taxon>
        <taxon>Ecdysozoa</taxon>
        <taxon>Arthropoda</taxon>
        <taxon>Hexapoda</taxon>
        <taxon>Insecta</taxon>
        <taxon>Pterygota</taxon>
        <taxon>Neoptera</taxon>
        <taxon>Paraneoptera</taxon>
        <taxon>Hemiptera</taxon>
        <taxon>Heteroptera</taxon>
        <taxon>Panheteroptera</taxon>
        <taxon>Cimicomorpha</taxon>
        <taxon>Miridae</taxon>
        <taxon>Mirini</taxon>
        <taxon>Lygus</taxon>
    </lineage>
</organism>
<proteinExistence type="predicted"/>
<protein>
    <submittedName>
        <fullName evidence="1">50S ribosomal protein L6</fullName>
    </submittedName>
</protein>
<keyword evidence="1" id="KW-0687">Ribonucleoprotein</keyword>
<accession>A0A0A9ZI43</accession>
<reference evidence="1" key="1">
    <citation type="journal article" date="2014" name="PLoS ONE">
        <title>Transcriptome-Based Identification of ABC Transporters in the Western Tarnished Plant Bug Lygus hesperus.</title>
        <authorList>
            <person name="Hull J.J."/>
            <person name="Chaney K."/>
            <person name="Geib S.M."/>
            <person name="Fabrick J.A."/>
            <person name="Brent C.S."/>
            <person name="Walsh D."/>
            <person name="Lavine L.C."/>
        </authorList>
    </citation>
    <scope>NUCLEOTIDE SEQUENCE</scope>
</reference>
<dbReference type="GO" id="GO:0005840">
    <property type="term" value="C:ribosome"/>
    <property type="evidence" value="ECO:0007669"/>
    <property type="project" value="UniProtKB-KW"/>
</dbReference>
<dbReference type="EMBL" id="GBHO01001199">
    <property type="protein sequence ID" value="JAG42405.1"/>
    <property type="molecule type" value="Transcribed_RNA"/>
</dbReference>
<sequence>SSSSSSTVDVNESNLGAMTKIRTNAALHALRTAAATFTSVPQRRLSKANVLYESGRDKARRAQEPHAVLISVPTITDVTSSSNNNSKKRKENSLHYSSHTLFDAAKTESMLYEELLQEHVHHLAYSGTCMAVMLTGVHAV</sequence>
<dbReference type="AlphaFoldDB" id="A0A0A9ZI43"/>
<feature type="non-terminal residue" evidence="1">
    <location>
        <position position="1"/>
    </location>
</feature>